<dbReference type="Proteomes" id="UP000639606">
    <property type="component" value="Unassembled WGS sequence"/>
</dbReference>
<organism evidence="1 2">
    <name type="scientific">Saccharothrix coeruleofusca</name>
    <dbReference type="NCBI Taxonomy" id="33919"/>
    <lineage>
        <taxon>Bacteria</taxon>
        <taxon>Bacillati</taxon>
        <taxon>Actinomycetota</taxon>
        <taxon>Actinomycetes</taxon>
        <taxon>Pseudonocardiales</taxon>
        <taxon>Pseudonocardiaceae</taxon>
        <taxon>Saccharothrix</taxon>
    </lineage>
</organism>
<proteinExistence type="predicted"/>
<keyword evidence="2" id="KW-1185">Reference proteome</keyword>
<name>A0A918AQQ1_9PSEU</name>
<reference evidence="1" key="1">
    <citation type="journal article" date="2014" name="Int. J. Syst. Evol. Microbiol.">
        <title>Complete genome sequence of Corynebacterium casei LMG S-19264T (=DSM 44701T), isolated from a smear-ripened cheese.</title>
        <authorList>
            <consortium name="US DOE Joint Genome Institute (JGI-PGF)"/>
            <person name="Walter F."/>
            <person name="Albersmeier A."/>
            <person name="Kalinowski J."/>
            <person name="Ruckert C."/>
        </authorList>
    </citation>
    <scope>NUCLEOTIDE SEQUENCE</scope>
    <source>
        <strain evidence="1">JCM 3313</strain>
    </source>
</reference>
<gene>
    <name evidence="1" type="ORF">GCM10010185_34470</name>
</gene>
<sequence length="97" mass="10160">MPNVTNIICGIVNPDGSIYSGSGFQVEKRSNGQYLITFSVAYAKVPAVVASTCTFATLWNGLDVSSVAHPSTSSCTVLTHDNVGNLADRPFTFMAAG</sequence>
<evidence type="ECO:0000313" key="2">
    <source>
        <dbReference type="Proteomes" id="UP000639606"/>
    </source>
</evidence>
<accession>A0A918AQQ1</accession>
<comment type="caution">
    <text evidence="1">The sequence shown here is derived from an EMBL/GenBank/DDBJ whole genome shotgun (WGS) entry which is preliminary data.</text>
</comment>
<dbReference type="AlphaFoldDB" id="A0A918AQQ1"/>
<dbReference type="EMBL" id="BMRG01000005">
    <property type="protein sequence ID" value="GGP59086.1"/>
    <property type="molecule type" value="Genomic_DNA"/>
</dbReference>
<evidence type="ECO:0000313" key="1">
    <source>
        <dbReference type="EMBL" id="GGP59086.1"/>
    </source>
</evidence>
<protein>
    <submittedName>
        <fullName evidence="1">Uncharacterized protein</fullName>
    </submittedName>
</protein>
<reference evidence="1" key="2">
    <citation type="submission" date="2020-09" db="EMBL/GenBank/DDBJ databases">
        <authorList>
            <person name="Sun Q."/>
            <person name="Ohkuma M."/>
        </authorList>
    </citation>
    <scope>NUCLEOTIDE SEQUENCE</scope>
    <source>
        <strain evidence="1">JCM 3313</strain>
    </source>
</reference>